<dbReference type="InterPro" id="IPR000560">
    <property type="entry name" value="His_Pase_clade-2"/>
</dbReference>
<evidence type="ECO:0000313" key="10">
    <source>
        <dbReference type="Proteomes" id="UP001153712"/>
    </source>
</evidence>
<dbReference type="EC" id="3.1.3.2" evidence="3"/>
<comment type="catalytic activity">
    <reaction evidence="1">
        <text>a phosphate monoester + H2O = an alcohol + phosphate</text>
        <dbReference type="Rhea" id="RHEA:15017"/>
        <dbReference type="ChEBI" id="CHEBI:15377"/>
        <dbReference type="ChEBI" id="CHEBI:30879"/>
        <dbReference type="ChEBI" id="CHEBI:43474"/>
        <dbReference type="ChEBI" id="CHEBI:67140"/>
        <dbReference type="EC" id="3.1.3.2"/>
    </reaction>
</comment>
<gene>
    <name evidence="9" type="ORF">PHYEVI_LOCUS10852</name>
</gene>
<dbReference type="InterPro" id="IPR050645">
    <property type="entry name" value="Histidine_acid_phosphatase"/>
</dbReference>
<comment type="similarity">
    <text evidence="2">Belongs to the histidine acid phosphatase family.</text>
</comment>
<dbReference type="InterPro" id="IPR033379">
    <property type="entry name" value="Acid_Pase_AS"/>
</dbReference>
<dbReference type="Gene3D" id="3.40.50.1240">
    <property type="entry name" value="Phosphoglycerate mutase-like"/>
    <property type="match status" value="1"/>
</dbReference>
<feature type="chain" id="PRO_5040365510" description="acid phosphatase" evidence="8">
    <location>
        <begin position="19"/>
        <end position="361"/>
    </location>
</feature>
<evidence type="ECO:0000256" key="1">
    <source>
        <dbReference type="ARBA" id="ARBA00000032"/>
    </source>
</evidence>
<dbReference type="InterPro" id="IPR029033">
    <property type="entry name" value="His_PPase_superfam"/>
</dbReference>
<keyword evidence="6" id="KW-1015">Disulfide bond</keyword>
<dbReference type="OrthoDB" id="6723085at2759"/>
<dbReference type="Pfam" id="PF00328">
    <property type="entry name" value="His_Phos_2"/>
    <property type="match status" value="1"/>
</dbReference>
<sequence length="361" mass="41105">MLTFKIALLAFAAATVDAGNENLIAVVQIYRHGQRTPVMFYNSDPYADLNIYWAGLDLGQLTNEGKRQHYALGQFTRNRYSDWLPKVYNKADIYVQSTDVDRTHMSAQANVYGLYPATGSQVWRKYVNWQPIPIHPSDPRVVTSSNSCPAYYELYAKLANEEEFINLDKQYSSLYQYVSEKTGLNVTTFSDLIQFYDALHIEEQVGYSLPSWTSSFYPEPLSTLAAKTYQSLSYNTPMKRLTTGVLLNEIIQYFELMATNPTAKPKYQMYSCHDTNVFPILNSIGQTPTKPLPFAVSLWFELRLVNSEPTVQLWMKSDGDFSRLSINGCSLDCPLSEVKAYWKELLLDVDGLDKECAVSSQ</sequence>
<accession>A0A9N9TXA4</accession>
<evidence type="ECO:0000313" key="9">
    <source>
        <dbReference type="EMBL" id="CAG9864600.1"/>
    </source>
</evidence>
<organism evidence="9 10">
    <name type="scientific">Phyllotreta striolata</name>
    <name type="common">Striped flea beetle</name>
    <name type="synonym">Crioceris striolata</name>
    <dbReference type="NCBI Taxonomy" id="444603"/>
    <lineage>
        <taxon>Eukaryota</taxon>
        <taxon>Metazoa</taxon>
        <taxon>Ecdysozoa</taxon>
        <taxon>Arthropoda</taxon>
        <taxon>Hexapoda</taxon>
        <taxon>Insecta</taxon>
        <taxon>Pterygota</taxon>
        <taxon>Neoptera</taxon>
        <taxon>Endopterygota</taxon>
        <taxon>Coleoptera</taxon>
        <taxon>Polyphaga</taxon>
        <taxon>Cucujiformia</taxon>
        <taxon>Chrysomeloidea</taxon>
        <taxon>Chrysomelidae</taxon>
        <taxon>Galerucinae</taxon>
        <taxon>Alticini</taxon>
        <taxon>Phyllotreta</taxon>
    </lineage>
</organism>
<evidence type="ECO:0000256" key="4">
    <source>
        <dbReference type="ARBA" id="ARBA00022729"/>
    </source>
</evidence>
<protein>
    <recommendedName>
        <fullName evidence="3">acid phosphatase</fullName>
        <ecNumber evidence="3">3.1.3.2</ecNumber>
    </recommendedName>
</protein>
<dbReference type="GO" id="GO:0003993">
    <property type="term" value="F:acid phosphatase activity"/>
    <property type="evidence" value="ECO:0007669"/>
    <property type="project" value="UniProtKB-EC"/>
</dbReference>
<keyword evidence="5" id="KW-0378">Hydrolase</keyword>
<feature type="signal peptide" evidence="8">
    <location>
        <begin position="1"/>
        <end position="18"/>
    </location>
</feature>
<evidence type="ECO:0000256" key="6">
    <source>
        <dbReference type="ARBA" id="ARBA00023157"/>
    </source>
</evidence>
<proteinExistence type="inferred from homology"/>
<reference evidence="9" key="1">
    <citation type="submission" date="2022-01" db="EMBL/GenBank/DDBJ databases">
        <authorList>
            <person name="King R."/>
        </authorList>
    </citation>
    <scope>NUCLEOTIDE SEQUENCE</scope>
</reference>
<evidence type="ECO:0000256" key="5">
    <source>
        <dbReference type="ARBA" id="ARBA00022801"/>
    </source>
</evidence>
<dbReference type="CDD" id="cd07061">
    <property type="entry name" value="HP_HAP_like"/>
    <property type="match status" value="1"/>
</dbReference>
<dbReference type="PANTHER" id="PTHR11567:SF211">
    <property type="entry name" value="PROSTATIC ACID PHOSPHATASE"/>
    <property type="match status" value="1"/>
</dbReference>
<dbReference type="SUPFAM" id="SSF53254">
    <property type="entry name" value="Phosphoglycerate mutase-like"/>
    <property type="match status" value="1"/>
</dbReference>
<evidence type="ECO:0000256" key="2">
    <source>
        <dbReference type="ARBA" id="ARBA00005375"/>
    </source>
</evidence>
<dbReference type="Proteomes" id="UP001153712">
    <property type="component" value="Chromosome 8"/>
</dbReference>
<dbReference type="EMBL" id="OU900101">
    <property type="protein sequence ID" value="CAG9864600.1"/>
    <property type="molecule type" value="Genomic_DNA"/>
</dbReference>
<keyword evidence="10" id="KW-1185">Reference proteome</keyword>
<evidence type="ECO:0000256" key="3">
    <source>
        <dbReference type="ARBA" id="ARBA00012646"/>
    </source>
</evidence>
<name>A0A9N9TXA4_PHYSR</name>
<dbReference type="PROSITE" id="PS00616">
    <property type="entry name" value="HIS_ACID_PHOSPHAT_1"/>
    <property type="match status" value="1"/>
</dbReference>
<dbReference type="PANTHER" id="PTHR11567">
    <property type="entry name" value="ACID PHOSPHATASE-RELATED"/>
    <property type="match status" value="1"/>
</dbReference>
<keyword evidence="7" id="KW-0325">Glycoprotein</keyword>
<evidence type="ECO:0000256" key="7">
    <source>
        <dbReference type="ARBA" id="ARBA00023180"/>
    </source>
</evidence>
<keyword evidence="4 8" id="KW-0732">Signal</keyword>
<evidence type="ECO:0000256" key="8">
    <source>
        <dbReference type="SAM" id="SignalP"/>
    </source>
</evidence>
<dbReference type="AlphaFoldDB" id="A0A9N9TXA4"/>